<dbReference type="InterPro" id="IPR058624">
    <property type="entry name" value="MdtA-like_HH"/>
</dbReference>
<accession>A0A413X8P4</accession>
<dbReference type="Pfam" id="PF25917">
    <property type="entry name" value="BSH_RND"/>
    <property type="match status" value="1"/>
</dbReference>
<evidence type="ECO:0000313" key="14">
    <source>
        <dbReference type="Proteomes" id="UP000283601"/>
    </source>
</evidence>
<keyword evidence="5" id="KW-0472">Membrane</keyword>
<evidence type="ECO:0000313" key="15">
    <source>
        <dbReference type="Proteomes" id="UP000283684"/>
    </source>
</evidence>
<evidence type="ECO:0000259" key="6">
    <source>
        <dbReference type="Pfam" id="PF25876"/>
    </source>
</evidence>
<evidence type="ECO:0000313" key="13">
    <source>
        <dbReference type="EMBL" id="RHE22618.1"/>
    </source>
</evidence>
<evidence type="ECO:0000259" key="9">
    <source>
        <dbReference type="Pfam" id="PF25967"/>
    </source>
</evidence>
<evidence type="ECO:0000313" key="12">
    <source>
        <dbReference type="EMBL" id="RHB72915.1"/>
    </source>
</evidence>
<keyword evidence="3" id="KW-0175">Coiled coil</keyword>
<name>A0A413X8P4_BACUN</name>
<evidence type="ECO:0000313" key="11">
    <source>
        <dbReference type="EMBL" id="RGZ47442.1"/>
    </source>
</evidence>
<dbReference type="Pfam" id="PF25944">
    <property type="entry name" value="Beta-barrel_RND"/>
    <property type="match status" value="1"/>
</dbReference>
<dbReference type="FunFam" id="2.40.420.20:FF:000001">
    <property type="entry name" value="Efflux RND transporter periplasmic adaptor subunit"/>
    <property type="match status" value="1"/>
</dbReference>
<keyword evidence="5" id="KW-0812">Transmembrane</keyword>
<feature type="transmembrane region" description="Helical" evidence="5">
    <location>
        <begin position="17"/>
        <end position="38"/>
    </location>
</feature>
<keyword evidence="5" id="KW-1133">Transmembrane helix</keyword>
<dbReference type="Proteomes" id="UP000285283">
    <property type="component" value="Unassembled WGS sequence"/>
</dbReference>
<dbReference type="InterPro" id="IPR006143">
    <property type="entry name" value="RND_pump_MFP"/>
</dbReference>
<dbReference type="GO" id="GO:0022857">
    <property type="term" value="F:transmembrane transporter activity"/>
    <property type="evidence" value="ECO:0007669"/>
    <property type="project" value="InterPro"/>
</dbReference>
<dbReference type="InterPro" id="IPR058626">
    <property type="entry name" value="MdtA-like_b-barrel"/>
</dbReference>
<dbReference type="GO" id="GO:0030313">
    <property type="term" value="C:cell envelope"/>
    <property type="evidence" value="ECO:0007669"/>
    <property type="project" value="UniProtKB-SubCell"/>
</dbReference>
<dbReference type="GO" id="GO:0046677">
    <property type="term" value="P:response to antibiotic"/>
    <property type="evidence" value="ECO:0007669"/>
    <property type="project" value="TreeGrafter"/>
</dbReference>
<reference evidence="14 15" key="1">
    <citation type="submission" date="2018-08" db="EMBL/GenBank/DDBJ databases">
        <title>A genome reference for cultivated species of the human gut microbiota.</title>
        <authorList>
            <person name="Zou Y."/>
            <person name="Xue W."/>
            <person name="Luo G."/>
        </authorList>
    </citation>
    <scope>NUCLEOTIDE SEQUENCE [LARGE SCALE GENOMIC DNA]</scope>
    <source>
        <strain evidence="10 16">AF21-53</strain>
        <strain evidence="13 14">AM29-12AC</strain>
        <strain evidence="12 17">AM39-1</strain>
        <strain evidence="11 15">AM50-4</strain>
    </source>
</reference>
<dbReference type="Proteomes" id="UP000286114">
    <property type="component" value="Unassembled WGS sequence"/>
</dbReference>
<dbReference type="GO" id="GO:0005886">
    <property type="term" value="C:plasma membrane"/>
    <property type="evidence" value="ECO:0007669"/>
    <property type="project" value="TreeGrafter"/>
</dbReference>
<dbReference type="Gene3D" id="1.10.287.470">
    <property type="entry name" value="Helix hairpin bin"/>
    <property type="match status" value="1"/>
</dbReference>
<gene>
    <name evidence="13" type="ORF">DW758_12915</name>
    <name evidence="12" type="ORF">DW873_11300</name>
    <name evidence="11" type="ORF">DW988_13630</name>
    <name evidence="10" type="ORF">DWX87_03615</name>
</gene>
<evidence type="ECO:0000256" key="2">
    <source>
        <dbReference type="ARBA" id="ARBA00009477"/>
    </source>
</evidence>
<dbReference type="EMBL" id="QSJZ01000010">
    <property type="protein sequence ID" value="RHE22618.1"/>
    <property type="molecule type" value="Genomic_DNA"/>
</dbReference>
<evidence type="ECO:0000256" key="3">
    <source>
        <dbReference type="SAM" id="Coils"/>
    </source>
</evidence>
<dbReference type="SUPFAM" id="SSF111369">
    <property type="entry name" value="HlyD-like secretion proteins"/>
    <property type="match status" value="1"/>
</dbReference>
<proteinExistence type="inferred from homology"/>
<feature type="coiled-coil region" evidence="3">
    <location>
        <begin position="107"/>
        <end position="179"/>
    </location>
</feature>
<dbReference type="PANTHER" id="PTHR30158">
    <property type="entry name" value="ACRA/E-RELATED COMPONENT OF DRUG EFFLUX TRANSPORTER"/>
    <property type="match status" value="1"/>
</dbReference>
<dbReference type="Gene3D" id="2.40.420.20">
    <property type="match status" value="1"/>
</dbReference>
<evidence type="ECO:0000256" key="1">
    <source>
        <dbReference type="ARBA" id="ARBA00004196"/>
    </source>
</evidence>
<dbReference type="Proteomes" id="UP000283601">
    <property type="component" value="Unassembled WGS sequence"/>
</dbReference>
<evidence type="ECO:0000259" key="8">
    <source>
        <dbReference type="Pfam" id="PF25944"/>
    </source>
</evidence>
<feature type="domain" description="Multidrug resistance protein MdtA-like barrel-sandwich hybrid" evidence="7">
    <location>
        <begin position="75"/>
        <end position="214"/>
    </location>
</feature>
<protein>
    <submittedName>
        <fullName evidence="12">Efflux RND transporter periplasmic adaptor subunit</fullName>
    </submittedName>
</protein>
<evidence type="ECO:0000259" key="7">
    <source>
        <dbReference type="Pfam" id="PF25917"/>
    </source>
</evidence>
<comment type="similarity">
    <text evidence="2">Belongs to the membrane fusion protein (MFP) (TC 8.A.1) family.</text>
</comment>
<feature type="compositionally biased region" description="Basic and acidic residues" evidence="4">
    <location>
        <begin position="417"/>
        <end position="426"/>
    </location>
</feature>
<feature type="domain" description="Multidrug resistance protein MdtA-like C-terminal permuted SH3" evidence="9">
    <location>
        <begin position="316"/>
        <end position="374"/>
    </location>
</feature>
<dbReference type="Pfam" id="PF25876">
    <property type="entry name" value="HH_MFP_RND"/>
    <property type="match status" value="1"/>
</dbReference>
<dbReference type="Pfam" id="PF25967">
    <property type="entry name" value="RND-MFP_C"/>
    <property type="match status" value="1"/>
</dbReference>
<dbReference type="EMBL" id="QSEE01000013">
    <property type="protein sequence ID" value="RGZ47442.1"/>
    <property type="molecule type" value="Genomic_DNA"/>
</dbReference>
<dbReference type="AlphaFoldDB" id="A0A413X8P4"/>
<organism evidence="12 17">
    <name type="scientific">Bacteroides uniformis</name>
    <dbReference type="NCBI Taxonomy" id="820"/>
    <lineage>
        <taxon>Bacteria</taxon>
        <taxon>Pseudomonadati</taxon>
        <taxon>Bacteroidota</taxon>
        <taxon>Bacteroidia</taxon>
        <taxon>Bacteroidales</taxon>
        <taxon>Bacteroidaceae</taxon>
        <taxon>Bacteroides</taxon>
    </lineage>
</organism>
<comment type="caution">
    <text evidence="12">The sequence shown here is derived from an EMBL/GenBank/DDBJ whole genome shotgun (WGS) entry which is preliminary data.</text>
</comment>
<feature type="compositionally biased region" description="Polar residues" evidence="4">
    <location>
        <begin position="398"/>
        <end position="416"/>
    </location>
</feature>
<dbReference type="Proteomes" id="UP000283684">
    <property type="component" value="Unassembled WGS sequence"/>
</dbReference>
<evidence type="ECO:0000313" key="16">
    <source>
        <dbReference type="Proteomes" id="UP000285283"/>
    </source>
</evidence>
<evidence type="ECO:0000256" key="5">
    <source>
        <dbReference type="SAM" id="Phobius"/>
    </source>
</evidence>
<feature type="domain" description="Multidrug resistance protein MdtA-like beta-barrel" evidence="8">
    <location>
        <begin position="244"/>
        <end position="311"/>
    </location>
</feature>
<dbReference type="Gene3D" id="2.40.30.170">
    <property type="match status" value="1"/>
</dbReference>
<dbReference type="InterPro" id="IPR058625">
    <property type="entry name" value="MdtA-like_BSH"/>
</dbReference>
<feature type="domain" description="Multidrug resistance protein MdtA-like alpha-helical hairpin" evidence="6">
    <location>
        <begin position="115"/>
        <end position="183"/>
    </location>
</feature>
<dbReference type="EMBL" id="QSHA01000007">
    <property type="protein sequence ID" value="RHB72915.1"/>
    <property type="molecule type" value="Genomic_DNA"/>
</dbReference>
<evidence type="ECO:0000313" key="17">
    <source>
        <dbReference type="Proteomes" id="UP000286114"/>
    </source>
</evidence>
<feature type="region of interest" description="Disordered" evidence="4">
    <location>
        <begin position="385"/>
        <end position="426"/>
    </location>
</feature>
<dbReference type="RefSeq" id="WP_117878051.1">
    <property type="nucleotide sequence ID" value="NZ_BAABXG010000001.1"/>
</dbReference>
<dbReference type="NCBIfam" id="TIGR01730">
    <property type="entry name" value="RND_mfp"/>
    <property type="match status" value="1"/>
</dbReference>
<sequence>MRQFFTKKELKLKKKRLLMMVACMAVLVLLAGYVILTWPKKVESEAPTVIVESAEKGDVEIYGEYVGRIRAQQFVEVRARVEGYLENMLFAEGTYVTKNQVLFVINQDQYRAKADKARAQLKKDEAQALKAKRDLERIRPLYAQNAASQLDLDNAQAAYETAEASVAMSQADLDQAELELGYTLVRSPLSGHISERNVDLGTLVGPGGKSLLATVVKSDTVLVDFSMTALDYLKSKERNIDIGRQDSTRSWQPNITITLADNTVYPYKGYVDFAEPQVDPQTGTFSVRAEMPNPNKVLLPGQFTKVKLLLDVREGAVAVPQKAVTIEKGGAYIFVMRRDSTVEKRFIELGPEFGNNWVVERGLVAGEQIVTEGFHKLTPGMKVRAQAAVPKKEEEQTSDSLNKQVVSETKQTTPAENKSKDNNPSK</sequence>
<comment type="subcellular location">
    <subcellularLocation>
        <location evidence="1">Cell envelope</location>
    </subcellularLocation>
</comment>
<dbReference type="Gene3D" id="2.40.50.100">
    <property type="match status" value="1"/>
</dbReference>
<dbReference type="InterPro" id="IPR058627">
    <property type="entry name" value="MdtA-like_C"/>
</dbReference>
<dbReference type="PANTHER" id="PTHR30158:SF3">
    <property type="entry name" value="MULTIDRUG EFFLUX PUMP SUBUNIT ACRA-RELATED"/>
    <property type="match status" value="1"/>
</dbReference>
<evidence type="ECO:0000313" key="10">
    <source>
        <dbReference type="EMBL" id="RGS57122.1"/>
    </source>
</evidence>
<dbReference type="EMBL" id="QRVP01000002">
    <property type="protein sequence ID" value="RGS57122.1"/>
    <property type="molecule type" value="Genomic_DNA"/>
</dbReference>
<evidence type="ECO:0000256" key="4">
    <source>
        <dbReference type="SAM" id="MobiDB-lite"/>
    </source>
</evidence>